<dbReference type="Proteomes" id="UP000031036">
    <property type="component" value="Unassembled WGS sequence"/>
</dbReference>
<name>A0A0B2VT92_TOXCA</name>
<reference evidence="2 3" key="1">
    <citation type="submission" date="2014-11" db="EMBL/GenBank/DDBJ databases">
        <title>Genetic blueprint of the zoonotic pathogen Toxocara canis.</title>
        <authorList>
            <person name="Zhu X.-Q."/>
            <person name="Korhonen P.K."/>
            <person name="Cai H."/>
            <person name="Young N.D."/>
            <person name="Nejsum P."/>
            <person name="von Samson-Himmelstjerna G."/>
            <person name="Boag P.R."/>
            <person name="Tan P."/>
            <person name="Li Q."/>
            <person name="Min J."/>
            <person name="Yang Y."/>
            <person name="Wang X."/>
            <person name="Fang X."/>
            <person name="Hall R.S."/>
            <person name="Hofmann A."/>
            <person name="Sternberg P.W."/>
            <person name="Jex A.R."/>
            <person name="Gasser R.B."/>
        </authorList>
    </citation>
    <scope>NUCLEOTIDE SEQUENCE [LARGE SCALE GENOMIC DNA]</scope>
    <source>
        <strain evidence="2">PN_DK_2014</strain>
    </source>
</reference>
<evidence type="ECO:0000313" key="2">
    <source>
        <dbReference type="EMBL" id="KHN84908.1"/>
    </source>
</evidence>
<evidence type="ECO:0000313" key="3">
    <source>
        <dbReference type="Proteomes" id="UP000031036"/>
    </source>
</evidence>
<protein>
    <submittedName>
        <fullName evidence="2">Uncharacterized protein</fullName>
    </submittedName>
</protein>
<feature type="compositionally biased region" description="Basic and acidic residues" evidence="1">
    <location>
        <begin position="68"/>
        <end position="91"/>
    </location>
</feature>
<dbReference type="EMBL" id="JPKZ01000891">
    <property type="protein sequence ID" value="KHN84908.1"/>
    <property type="molecule type" value="Genomic_DNA"/>
</dbReference>
<evidence type="ECO:0000256" key="1">
    <source>
        <dbReference type="SAM" id="MobiDB-lite"/>
    </source>
</evidence>
<feature type="region of interest" description="Disordered" evidence="1">
    <location>
        <begin position="58"/>
        <end position="99"/>
    </location>
</feature>
<comment type="caution">
    <text evidence="2">The sequence shown here is derived from an EMBL/GenBank/DDBJ whole genome shotgun (WGS) entry which is preliminary data.</text>
</comment>
<proteinExistence type="predicted"/>
<organism evidence="2 3">
    <name type="scientific">Toxocara canis</name>
    <name type="common">Canine roundworm</name>
    <dbReference type="NCBI Taxonomy" id="6265"/>
    <lineage>
        <taxon>Eukaryota</taxon>
        <taxon>Metazoa</taxon>
        <taxon>Ecdysozoa</taxon>
        <taxon>Nematoda</taxon>
        <taxon>Chromadorea</taxon>
        <taxon>Rhabditida</taxon>
        <taxon>Spirurina</taxon>
        <taxon>Ascaridomorpha</taxon>
        <taxon>Ascaridoidea</taxon>
        <taxon>Toxocaridae</taxon>
        <taxon>Toxocara</taxon>
    </lineage>
</organism>
<keyword evidence="3" id="KW-1185">Reference proteome</keyword>
<accession>A0A0B2VT92</accession>
<sequence>MKSALRYYCISLYHLHCRKDSVANRDYGHGDSLAWLDGRKRLAASAEPARSGKRRITMLNEKSSNGNDGRERKIHKGIEAESETTDGKKGEVGLGNGSC</sequence>
<gene>
    <name evidence="2" type="ORF">Tcan_04681</name>
</gene>
<dbReference type="AlphaFoldDB" id="A0A0B2VT92"/>